<evidence type="ECO:0000313" key="2">
    <source>
        <dbReference type="EMBL" id="MBX64904.1"/>
    </source>
</evidence>
<accession>A0A2P2QDA8</accession>
<evidence type="ECO:0000256" key="1">
    <source>
        <dbReference type="SAM" id="MobiDB-lite"/>
    </source>
</evidence>
<reference evidence="2" key="1">
    <citation type="submission" date="2018-02" db="EMBL/GenBank/DDBJ databases">
        <title>Rhizophora mucronata_Transcriptome.</title>
        <authorList>
            <person name="Meera S.P."/>
            <person name="Sreeshan A."/>
            <person name="Augustine A."/>
        </authorList>
    </citation>
    <scope>NUCLEOTIDE SEQUENCE</scope>
    <source>
        <tissue evidence="2">Leaf</tissue>
    </source>
</reference>
<feature type="region of interest" description="Disordered" evidence="1">
    <location>
        <begin position="1"/>
        <end position="42"/>
    </location>
</feature>
<protein>
    <submittedName>
        <fullName evidence="2">Uncharacterized protein</fullName>
    </submittedName>
</protein>
<dbReference type="EMBL" id="GGEC01084420">
    <property type="protein sequence ID" value="MBX64904.1"/>
    <property type="molecule type" value="Transcribed_RNA"/>
</dbReference>
<proteinExistence type="predicted"/>
<dbReference type="AlphaFoldDB" id="A0A2P2QDA8"/>
<name>A0A2P2QDA8_RHIMU</name>
<sequence>MKVIPGFSEVQTSIIRDQPDIHHYRPTNESPLGKASACENAG</sequence>
<organism evidence="2">
    <name type="scientific">Rhizophora mucronata</name>
    <name type="common">Asiatic mangrove</name>
    <dbReference type="NCBI Taxonomy" id="61149"/>
    <lineage>
        <taxon>Eukaryota</taxon>
        <taxon>Viridiplantae</taxon>
        <taxon>Streptophyta</taxon>
        <taxon>Embryophyta</taxon>
        <taxon>Tracheophyta</taxon>
        <taxon>Spermatophyta</taxon>
        <taxon>Magnoliopsida</taxon>
        <taxon>eudicotyledons</taxon>
        <taxon>Gunneridae</taxon>
        <taxon>Pentapetalae</taxon>
        <taxon>rosids</taxon>
        <taxon>fabids</taxon>
        <taxon>Malpighiales</taxon>
        <taxon>Rhizophoraceae</taxon>
        <taxon>Rhizophora</taxon>
    </lineage>
</organism>